<accession>A0A1S3IAZ0</accession>
<dbReference type="InParanoid" id="A0A1S3IAZ0"/>
<reference evidence="3" key="1">
    <citation type="submission" date="2025-08" db="UniProtKB">
        <authorList>
            <consortium name="RefSeq"/>
        </authorList>
    </citation>
    <scope>IDENTIFICATION</scope>
    <source>
        <tissue evidence="3">Gonads</tissue>
    </source>
</reference>
<feature type="region of interest" description="Disordered" evidence="1">
    <location>
        <begin position="71"/>
        <end position="212"/>
    </location>
</feature>
<dbReference type="KEGG" id="lak:106162016"/>
<name>A0A1S3IAZ0_LINAN</name>
<evidence type="ECO:0000313" key="2">
    <source>
        <dbReference type="Proteomes" id="UP000085678"/>
    </source>
</evidence>
<feature type="region of interest" description="Disordered" evidence="1">
    <location>
        <begin position="10"/>
        <end position="57"/>
    </location>
</feature>
<dbReference type="RefSeq" id="XP_013394569.1">
    <property type="nucleotide sequence ID" value="XM_013539115.1"/>
</dbReference>
<dbReference type="PANTHER" id="PTHR14881:SF4">
    <property type="entry name" value="LISH DOMAIN-CONTAINING PROTEIN ARMC9"/>
    <property type="match status" value="1"/>
</dbReference>
<evidence type="ECO:0000256" key="1">
    <source>
        <dbReference type="SAM" id="MobiDB-lite"/>
    </source>
</evidence>
<dbReference type="InterPro" id="IPR040369">
    <property type="entry name" value="ARMC9"/>
</dbReference>
<sequence>MNRQFEFIIKQLNSNDEADDADSDDEEEDEDEEDQDAMEADLDKAEVLKPNPGELSGEKLLSTEYLGVMTNASRKKNKHLDVVREEGPLQRPVTPSRKIGNELSLPPQASQIYSEDFEQETSRGQPTARGGPPSRPSSKDQVRPPTRSGSRGQSRPNTTDTPRQAAPKMDEAGSELVSQTLGKQKQLAAPVTQRSVKPSGKALEKMQGQNAK</sequence>
<dbReference type="GO" id="GO:0005814">
    <property type="term" value="C:centriole"/>
    <property type="evidence" value="ECO:0007669"/>
    <property type="project" value="TreeGrafter"/>
</dbReference>
<dbReference type="Proteomes" id="UP000085678">
    <property type="component" value="Unplaced"/>
</dbReference>
<dbReference type="AlphaFoldDB" id="A0A1S3IAZ0"/>
<organism evidence="2 3">
    <name type="scientific">Lingula anatina</name>
    <name type="common">Brachiopod</name>
    <name type="synonym">Lingula unguis</name>
    <dbReference type="NCBI Taxonomy" id="7574"/>
    <lineage>
        <taxon>Eukaryota</taxon>
        <taxon>Metazoa</taxon>
        <taxon>Spiralia</taxon>
        <taxon>Lophotrochozoa</taxon>
        <taxon>Brachiopoda</taxon>
        <taxon>Linguliformea</taxon>
        <taxon>Lingulata</taxon>
        <taxon>Lingulida</taxon>
        <taxon>Linguloidea</taxon>
        <taxon>Lingulidae</taxon>
        <taxon>Lingula</taxon>
    </lineage>
</organism>
<dbReference type="GeneID" id="106162016"/>
<feature type="compositionally biased region" description="Polar residues" evidence="1">
    <location>
        <begin position="147"/>
        <end position="162"/>
    </location>
</feature>
<feature type="compositionally biased region" description="Acidic residues" evidence="1">
    <location>
        <begin position="16"/>
        <end position="40"/>
    </location>
</feature>
<dbReference type="GO" id="GO:0036064">
    <property type="term" value="C:ciliary basal body"/>
    <property type="evidence" value="ECO:0007669"/>
    <property type="project" value="InterPro"/>
</dbReference>
<dbReference type="PANTHER" id="PTHR14881">
    <property type="entry name" value="LISH DOMAIN-CONTAINING PROTEIN ARMC9"/>
    <property type="match status" value="1"/>
</dbReference>
<protein>
    <submittedName>
        <fullName evidence="3">LisH domain-containing protein ARMC9-like</fullName>
    </submittedName>
</protein>
<evidence type="ECO:0000313" key="3">
    <source>
        <dbReference type="RefSeq" id="XP_013394569.1"/>
    </source>
</evidence>
<proteinExistence type="predicted"/>
<dbReference type="OrthoDB" id="538223at2759"/>
<gene>
    <name evidence="3" type="primary">LOC106162016</name>
</gene>
<keyword evidence="2" id="KW-1185">Reference proteome</keyword>
<dbReference type="GO" id="GO:0060271">
    <property type="term" value="P:cilium assembly"/>
    <property type="evidence" value="ECO:0007669"/>
    <property type="project" value="InterPro"/>
</dbReference>
<dbReference type="GO" id="GO:0097542">
    <property type="term" value="C:ciliary tip"/>
    <property type="evidence" value="ECO:0007669"/>
    <property type="project" value="TreeGrafter"/>
</dbReference>
<feature type="compositionally biased region" description="Basic and acidic residues" evidence="1">
    <location>
        <begin position="79"/>
        <end position="88"/>
    </location>
</feature>